<dbReference type="EMBL" id="JASCZI010121986">
    <property type="protein sequence ID" value="MED6163458.1"/>
    <property type="molecule type" value="Genomic_DNA"/>
</dbReference>
<name>A0ABU6UV22_9FABA</name>
<comment type="caution">
    <text evidence="1">The sequence shown here is derived from an EMBL/GenBank/DDBJ whole genome shotgun (WGS) entry which is preliminary data.</text>
</comment>
<sequence length="88" mass="9817">MLELNADLDDNIEKIAAVTEATDSNNNEAEKPKQELKPLDAFASFMILVPNLEEESKKQRKLRIKETESSQDITKVTFGQVCSPPQGP</sequence>
<gene>
    <name evidence="1" type="ORF">PIB30_080128</name>
</gene>
<keyword evidence="2" id="KW-1185">Reference proteome</keyword>
<dbReference type="Proteomes" id="UP001341840">
    <property type="component" value="Unassembled WGS sequence"/>
</dbReference>
<evidence type="ECO:0000313" key="1">
    <source>
        <dbReference type="EMBL" id="MED6163458.1"/>
    </source>
</evidence>
<reference evidence="1 2" key="1">
    <citation type="journal article" date="2023" name="Plants (Basel)">
        <title>Bridging the Gap: Combining Genomics and Transcriptomics Approaches to Understand Stylosanthes scabra, an Orphan Legume from the Brazilian Caatinga.</title>
        <authorList>
            <person name="Ferreira-Neto J.R.C."/>
            <person name="da Silva M.D."/>
            <person name="Binneck E."/>
            <person name="de Melo N.F."/>
            <person name="da Silva R.H."/>
            <person name="de Melo A.L.T.M."/>
            <person name="Pandolfi V."/>
            <person name="Bustamante F.O."/>
            <person name="Brasileiro-Vidal A.C."/>
            <person name="Benko-Iseppon A.M."/>
        </authorList>
    </citation>
    <scope>NUCLEOTIDE SEQUENCE [LARGE SCALE GENOMIC DNA]</scope>
    <source>
        <tissue evidence="1">Leaves</tissue>
    </source>
</reference>
<organism evidence="1 2">
    <name type="scientific">Stylosanthes scabra</name>
    <dbReference type="NCBI Taxonomy" id="79078"/>
    <lineage>
        <taxon>Eukaryota</taxon>
        <taxon>Viridiplantae</taxon>
        <taxon>Streptophyta</taxon>
        <taxon>Embryophyta</taxon>
        <taxon>Tracheophyta</taxon>
        <taxon>Spermatophyta</taxon>
        <taxon>Magnoliopsida</taxon>
        <taxon>eudicotyledons</taxon>
        <taxon>Gunneridae</taxon>
        <taxon>Pentapetalae</taxon>
        <taxon>rosids</taxon>
        <taxon>fabids</taxon>
        <taxon>Fabales</taxon>
        <taxon>Fabaceae</taxon>
        <taxon>Papilionoideae</taxon>
        <taxon>50 kb inversion clade</taxon>
        <taxon>dalbergioids sensu lato</taxon>
        <taxon>Dalbergieae</taxon>
        <taxon>Pterocarpus clade</taxon>
        <taxon>Stylosanthes</taxon>
    </lineage>
</organism>
<protein>
    <submittedName>
        <fullName evidence="1">Uncharacterized protein</fullName>
    </submittedName>
</protein>
<evidence type="ECO:0000313" key="2">
    <source>
        <dbReference type="Proteomes" id="UP001341840"/>
    </source>
</evidence>
<accession>A0ABU6UV22</accession>
<proteinExistence type="predicted"/>